<organism evidence="2">
    <name type="scientific">Sesamum latifolium</name>
    <dbReference type="NCBI Taxonomy" id="2727402"/>
    <lineage>
        <taxon>Eukaryota</taxon>
        <taxon>Viridiplantae</taxon>
        <taxon>Streptophyta</taxon>
        <taxon>Embryophyta</taxon>
        <taxon>Tracheophyta</taxon>
        <taxon>Spermatophyta</taxon>
        <taxon>Magnoliopsida</taxon>
        <taxon>eudicotyledons</taxon>
        <taxon>Gunneridae</taxon>
        <taxon>Pentapetalae</taxon>
        <taxon>asterids</taxon>
        <taxon>lamiids</taxon>
        <taxon>Lamiales</taxon>
        <taxon>Pedaliaceae</taxon>
        <taxon>Sesamum</taxon>
    </lineage>
</organism>
<dbReference type="Pfam" id="PF13960">
    <property type="entry name" value="DUF4218"/>
    <property type="match status" value="1"/>
</dbReference>
<reference evidence="2" key="1">
    <citation type="submission" date="2020-06" db="EMBL/GenBank/DDBJ databases">
        <authorList>
            <person name="Li T."/>
            <person name="Hu X."/>
            <person name="Zhang T."/>
            <person name="Song X."/>
            <person name="Zhang H."/>
            <person name="Dai N."/>
            <person name="Sheng W."/>
            <person name="Hou X."/>
            <person name="Wei L."/>
        </authorList>
    </citation>
    <scope>NUCLEOTIDE SEQUENCE</scope>
    <source>
        <strain evidence="2">KEN1</strain>
        <tissue evidence="2">Leaf</tissue>
    </source>
</reference>
<dbReference type="PANTHER" id="PTHR48258">
    <property type="entry name" value="DUF4218 DOMAIN-CONTAINING PROTEIN-RELATED"/>
    <property type="match status" value="1"/>
</dbReference>
<sequence>MRYLKIICNQLELEIDERRLNLMPKVVYTLTREQKRRICEWIIRLKFPDGYASNLVYCIDMKELRLHDIKSHDCHIFMQKLIPIAFREMLPKSVWSALTEVSLLFQIICSTTLDVDKVQEFEDSVALIFCNLEKIFLPSFFESMEHLIVHLPYEPRVGGLVQYRWMYLFERFLRDLKMKVKNKAHVEASIVETYLVEEIGLFTLSSLSLRFFVNGTGQVEMMTSP</sequence>
<evidence type="ECO:0000313" key="2">
    <source>
        <dbReference type="EMBL" id="KAL0440441.1"/>
    </source>
</evidence>
<evidence type="ECO:0000259" key="1">
    <source>
        <dbReference type="Pfam" id="PF13960"/>
    </source>
</evidence>
<name>A0AAW2WKX9_9LAMI</name>
<reference evidence="2" key="2">
    <citation type="journal article" date="2024" name="Plant">
        <title>Genomic evolution and insights into agronomic trait innovations of Sesamum species.</title>
        <authorList>
            <person name="Miao H."/>
            <person name="Wang L."/>
            <person name="Qu L."/>
            <person name="Liu H."/>
            <person name="Sun Y."/>
            <person name="Le M."/>
            <person name="Wang Q."/>
            <person name="Wei S."/>
            <person name="Zheng Y."/>
            <person name="Lin W."/>
            <person name="Duan Y."/>
            <person name="Cao H."/>
            <person name="Xiong S."/>
            <person name="Wang X."/>
            <person name="Wei L."/>
            <person name="Li C."/>
            <person name="Ma Q."/>
            <person name="Ju M."/>
            <person name="Zhao R."/>
            <person name="Li G."/>
            <person name="Mu C."/>
            <person name="Tian Q."/>
            <person name="Mei H."/>
            <person name="Zhang T."/>
            <person name="Gao T."/>
            <person name="Zhang H."/>
        </authorList>
    </citation>
    <scope>NUCLEOTIDE SEQUENCE</scope>
    <source>
        <strain evidence="2">KEN1</strain>
    </source>
</reference>
<dbReference type="AlphaFoldDB" id="A0AAW2WKX9"/>
<dbReference type="PANTHER" id="PTHR48258:SF3">
    <property type="entry name" value="FK506-BINDING PROTEIN 4-LIKE ISOFORM X1"/>
    <property type="match status" value="1"/>
</dbReference>
<comment type="caution">
    <text evidence="2">The sequence shown here is derived from an EMBL/GenBank/DDBJ whole genome shotgun (WGS) entry which is preliminary data.</text>
</comment>
<dbReference type="InterPro" id="IPR025452">
    <property type="entry name" value="DUF4218"/>
</dbReference>
<accession>A0AAW2WKX9</accession>
<gene>
    <name evidence="2" type="ORF">Slati_2527100</name>
</gene>
<protein>
    <recommendedName>
        <fullName evidence="1">DUF4218 domain-containing protein</fullName>
    </recommendedName>
</protein>
<dbReference type="EMBL" id="JACGWN010000008">
    <property type="protein sequence ID" value="KAL0440441.1"/>
    <property type="molecule type" value="Genomic_DNA"/>
</dbReference>
<feature type="domain" description="DUF4218" evidence="1">
    <location>
        <begin position="108"/>
        <end position="200"/>
    </location>
</feature>
<proteinExistence type="predicted"/>